<evidence type="ECO:0000259" key="12">
    <source>
        <dbReference type="Pfam" id="PF07244"/>
    </source>
</evidence>
<evidence type="ECO:0000256" key="3">
    <source>
        <dbReference type="ARBA" id="ARBA00015419"/>
    </source>
</evidence>
<comment type="subunit">
    <text evidence="10">Interacts with TamB to form the translocation and assembly module (TAM).</text>
</comment>
<keyword evidence="6" id="KW-0732">Signal</keyword>
<keyword evidence="5" id="KW-0812">Transmembrane</keyword>
<evidence type="ECO:0000256" key="2">
    <source>
        <dbReference type="ARBA" id="ARBA00010248"/>
    </source>
</evidence>
<keyword evidence="7" id="KW-0472">Membrane</keyword>
<comment type="similarity">
    <text evidence="2">Belongs to the TamA family.</text>
</comment>
<accession>A0A1V8M6V1</accession>
<dbReference type="InterPro" id="IPR039910">
    <property type="entry name" value="D15-like"/>
</dbReference>
<evidence type="ECO:0000313" key="14">
    <source>
        <dbReference type="EMBL" id="OQK17277.1"/>
    </source>
</evidence>
<evidence type="ECO:0000256" key="4">
    <source>
        <dbReference type="ARBA" id="ARBA00022452"/>
    </source>
</evidence>
<dbReference type="InterPro" id="IPR035243">
    <property type="entry name" value="TamA_POTRA_Dom_1"/>
</dbReference>
<evidence type="ECO:0000256" key="1">
    <source>
        <dbReference type="ARBA" id="ARBA00004442"/>
    </source>
</evidence>
<comment type="caution">
    <text evidence="14">The sequence shown here is derived from an EMBL/GenBank/DDBJ whole genome shotgun (WGS) entry which is preliminary data.</text>
</comment>
<organism evidence="14 15">
    <name type="scientific">Methyloprofundus sedimenti</name>
    <dbReference type="NCBI Taxonomy" id="1420851"/>
    <lineage>
        <taxon>Bacteria</taxon>
        <taxon>Pseudomonadati</taxon>
        <taxon>Pseudomonadota</taxon>
        <taxon>Gammaproteobacteria</taxon>
        <taxon>Methylococcales</taxon>
        <taxon>Methylococcaceae</taxon>
        <taxon>Methyloprofundus</taxon>
    </lineage>
</organism>
<dbReference type="Pfam" id="PF17243">
    <property type="entry name" value="POTRA_TamA_1"/>
    <property type="match status" value="1"/>
</dbReference>
<feature type="domain" description="TamA POTRA" evidence="13">
    <location>
        <begin position="7"/>
        <end position="83"/>
    </location>
</feature>
<proteinExistence type="inferred from homology"/>
<evidence type="ECO:0000313" key="15">
    <source>
        <dbReference type="Proteomes" id="UP000191980"/>
    </source>
</evidence>
<evidence type="ECO:0000256" key="5">
    <source>
        <dbReference type="ARBA" id="ARBA00022692"/>
    </source>
</evidence>
<dbReference type="Pfam" id="PF07244">
    <property type="entry name" value="POTRA"/>
    <property type="match status" value="2"/>
</dbReference>
<keyword evidence="15" id="KW-1185">Reference proteome</keyword>
<gene>
    <name evidence="14" type="ORF">AU255_05155</name>
</gene>
<keyword evidence="4" id="KW-1134">Transmembrane beta strand</keyword>
<dbReference type="PANTHER" id="PTHR12815:SF47">
    <property type="entry name" value="TRANSLOCATION AND ASSEMBLY MODULE SUBUNIT TAMA"/>
    <property type="match status" value="1"/>
</dbReference>
<dbReference type="AlphaFoldDB" id="A0A1V8M6V1"/>
<feature type="domain" description="Bacterial surface antigen (D15)" evidence="11">
    <location>
        <begin position="256"/>
        <end position="553"/>
    </location>
</feature>
<dbReference type="EMBL" id="LPUF01000001">
    <property type="protein sequence ID" value="OQK17277.1"/>
    <property type="molecule type" value="Genomic_DNA"/>
</dbReference>
<name>A0A1V8M6V1_9GAMM</name>
<evidence type="ECO:0000259" key="13">
    <source>
        <dbReference type="Pfam" id="PF17243"/>
    </source>
</evidence>
<reference evidence="14 15" key="1">
    <citation type="submission" date="2015-12" db="EMBL/GenBank/DDBJ databases">
        <authorList>
            <person name="Shamseldin A."/>
            <person name="Moawad H."/>
            <person name="Abd El-Rahim W.M."/>
            <person name="Sadowsky M.J."/>
        </authorList>
    </citation>
    <scope>NUCLEOTIDE SEQUENCE [LARGE SCALE GENOMIC DNA]</scope>
    <source>
        <strain evidence="14 15">WF1</strain>
    </source>
</reference>
<evidence type="ECO:0000256" key="8">
    <source>
        <dbReference type="ARBA" id="ARBA00023237"/>
    </source>
</evidence>
<evidence type="ECO:0000256" key="7">
    <source>
        <dbReference type="ARBA" id="ARBA00023136"/>
    </source>
</evidence>
<dbReference type="InterPro" id="IPR010827">
    <property type="entry name" value="BamA/TamA_POTRA"/>
</dbReference>
<comment type="subcellular location">
    <subcellularLocation>
        <location evidence="1">Cell outer membrane</location>
    </subcellularLocation>
</comment>
<dbReference type="GO" id="GO:0097347">
    <property type="term" value="C:TAM protein secretion complex"/>
    <property type="evidence" value="ECO:0007669"/>
    <property type="project" value="TreeGrafter"/>
</dbReference>
<sequence>MLYASPEIEIQGLNDEQEKNVRAYLSLSSEICEAPSWKIKRLFKQAPLQVEKALRALGYYHPQITKNLSWQNDCWEVLFVIDPGPPMIIDSIDIQVLGPGADELFFSEILQEISIKVGDTVNHEVYDEIKKKLKNRADAKGYFDNYFVLKQLSVNPDTNTATIQLHLQTGKRYYISKIDIEKNALSIYFTSKYLTIKEGQAYDRAKIFETHQLLDSSDYFKNIELKYQQNQAQDYQAPLTVKLTNQPQHVVSAGTGYDTDLGFRLSAGYKNRYLNESGYQFISNLNLSLKKSNLALEYLMPLSNPLKDRLSFFAGVTYENTTYVDNQKAEIGVRLSNRLYGQLVLAEQLNFVFERFRNSTNDPYQTSYMLVPGISMSNVRATKKGMYLEGYKYMFQVNGAHRNVGSSVSFIQPKWYTKISYPTFYGGCLIARVDLGATAVDDFANLPTSYRFYAGGGESVRGYDYKSIGPRNAAGDVVGGRYLITSSLEYEQRVYENWSMAAFVDAGDAFNDVIDMKLGVGLGVRWYSIVGPVRLDLAVPTGDFGDVHVHFSLSTAL</sequence>
<dbReference type="InterPro" id="IPR000184">
    <property type="entry name" value="Bac_surfAg_D15"/>
</dbReference>
<dbReference type="Gene3D" id="3.10.20.310">
    <property type="entry name" value="membrane protein fhac"/>
    <property type="match status" value="3"/>
</dbReference>
<evidence type="ECO:0000256" key="6">
    <source>
        <dbReference type="ARBA" id="ARBA00022729"/>
    </source>
</evidence>
<feature type="domain" description="POTRA" evidence="12">
    <location>
        <begin position="107"/>
        <end position="167"/>
    </location>
</feature>
<dbReference type="PANTHER" id="PTHR12815">
    <property type="entry name" value="SORTING AND ASSEMBLY MACHINERY SAMM50 PROTEIN FAMILY MEMBER"/>
    <property type="match status" value="1"/>
</dbReference>
<dbReference type="GO" id="GO:0009306">
    <property type="term" value="P:protein secretion"/>
    <property type="evidence" value="ECO:0007669"/>
    <property type="project" value="TreeGrafter"/>
</dbReference>
<evidence type="ECO:0000256" key="9">
    <source>
        <dbReference type="ARBA" id="ARBA00033063"/>
    </source>
</evidence>
<dbReference type="GO" id="GO:0009279">
    <property type="term" value="C:cell outer membrane"/>
    <property type="evidence" value="ECO:0007669"/>
    <property type="project" value="UniProtKB-SubCell"/>
</dbReference>
<dbReference type="STRING" id="1420851.AU255_05155"/>
<feature type="domain" description="POTRA" evidence="12">
    <location>
        <begin position="173"/>
        <end position="243"/>
    </location>
</feature>
<dbReference type="Gene3D" id="2.40.160.50">
    <property type="entry name" value="membrane protein fhac: a member of the omp85/tpsb transporter family"/>
    <property type="match status" value="1"/>
</dbReference>
<dbReference type="Pfam" id="PF01103">
    <property type="entry name" value="Omp85"/>
    <property type="match status" value="1"/>
</dbReference>
<dbReference type="Proteomes" id="UP000191980">
    <property type="component" value="Unassembled WGS sequence"/>
</dbReference>
<keyword evidence="8" id="KW-0998">Cell outer membrane</keyword>
<evidence type="ECO:0000256" key="10">
    <source>
        <dbReference type="ARBA" id="ARBA00093548"/>
    </source>
</evidence>
<evidence type="ECO:0000259" key="11">
    <source>
        <dbReference type="Pfam" id="PF01103"/>
    </source>
</evidence>
<protein>
    <recommendedName>
        <fullName evidence="3">Translocation and assembly module subunit TamA</fullName>
    </recommendedName>
    <alternativeName>
        <fullName evidence="9">Autotransporter assembly factor TamA</fullName>
    </alternativeName>
</protein>